<dbReference type="GO" id="GO:0016779">
    <property type="term" value="F:nucleotidyltransferase activity"/>
    <property type="evidence" value="ECO:0007669"/>
    <property type="project" value="InterPro"/>
</dbReference>
<keyword evidence="1" id="KW-0808">Transferase</keyword>
<evidence type="ECO:0000259" key="3">
    <source>
        <dbReference type="Pfam" id="PF13427"/>
    </source>
</evidence>
<feature type="domain" description="Polymerase nucleotidyl transferase" evidence="2">
    <location>
        <begin position="13"/>
        <end position="99"/>
    </location>
</feature>
<evidence type="ECO:0000259" key="2">
    <source>
        <dbReference type="Pfam" id="PF01909"/>
    </source>
</evidence>
<sequence length="255" mass="29484">MKEPVDIFLTKYVEEVTAILGDNVYGIYVYGSLALQAFQPTSDIDLLIVTKFDLTKQEVGNLRKLHKKLAKNEPLCKKIDGMYIPLIDLEKNEPCYYIHKGKVKYGEWDTNGITWWLLKHKGITLYGSLAQTLPIEATWDNVKATLQYNLYGYWQPKTKHLFYFWRTEDFLFAVTTMARIYASYLTDQIVSKKEALQLMKKQSPQQWHILFEEAQAALSGAKLTKIPNRMTRAKLCQQFLQDAITGRFGKAHAVT</sequence>
<gene>
    <name evidence="4" type="ORF">GCM10007425_01310</name>
</gene>
<dbReference type="EMBL" id="BMJT01000001">
    <property type="protein sequence ID" value="GGG10786.1"/>
    <property type="molecule type" value="Genomic_DNA"/>
</dbReference>
<reference evidence="4" key="2">
    <citation type="submission" date="2020-09" db="EMBL/GenBank/DDBJ databases">
        <authorList>
            <person name="Sun Q."/>
            <person name="Zhou Y."/>
        </authorList>
    </citation>
    <scope>NUCLEOTIDE SEQUENCE</scope>
    <source>
        <strain evidence="4">CGMCC 1.15760</strain>
    </source>
</reference>
<organism evidence="4 5">
    <name type="scientific">Lysinibacillus alkalisoli</name>
    <dbReference type="NCBI Taxonomy" id="1911548"/>
    <lineage>
        <taxon>Bacteria</taxon>
        <taxon>Bacillati</taxon>
        <taxon>Bacillota</taxon>
        <taxon>Bacilli</taxon>
        <taxon>Bacillales</taxon>
        <taxon>Bacillaceae</taxon>
        <taxon>Lysinibacillus</taxon>
    </lineage>
</organism>
<proteinExistence type="predicted"/>
<dbReference type="Pfam" id="PF01909">
    <property type="entry name" value="NTP_transf_2"/>
    <property type="match status" value="1"/>
</dbReference>
<keyword evidence="5" id="KW-1185">Reference proteome</keyword>
<feature type="domain" description="Adenylyltransferase AadA C-terminal" evidence="3">
    <location>
        <begin position="169"/>
        <end position="236"/>
    </location>
</feature>
<dbReference type="InterPro" id="IPR043519">
    <property type="entry name" value="NT_sf"/>
</dbReference>
<dbReference type="AlphaFoldDB" id="A0A917D4A1"/>
<reference evidence="4" key="1">
    <citation type="journal article" date="2014" name="Int. J. Syst. Evol. Microbiol.">
        <title>Complete genome sequence of Corynebacterium casei LMG S-19264T (=DSM 44701T), isolated from a smear-ripened cheese.</title>
        <authorList>
            <consortium name="US DOE Joint Genome Institute (JGI-PGF)"/>
            <person name="Walter F."/>
            <person name="Albersmeier A."/>
            <person name="Kalinowski J."/>
            <person name="Ruckert C."/>
        </authorList>
    </citation>
    <scope>NUCLEOTIDE SEQUENCE</scope>
    <source>
        <strain evidence="4">CGMCC 1.15760</strain>
    </source>
</reference>
<name>A0A917D4A1_9BACI</name>
<evidence type="ECO:0000256" key="1">
    <source>
        <dbReference type="ARBA" id="ARBA00022679"/>
    </source>
</evidence>
<dbReference type="Pfam" id="PF13427">
    <property type="entry name" value="AadA_C"/>
    <property type="match status" value="1"/>
</dbReference>
<comment type="caution">
    <text evidence="4">The sequence shown here is derived from an EMBL/GenBank/DDBJ whole genome shotgun (WGS) entry which is preliminary data.</text>
</comment>
<dbReference type="SUPFAM" id="SSF81301">
    <property type="entry name" value="Nucleotidyltransferase"/>
    <property type="match status" value="1"/>
</dbReference>
<protein>
    <submittedName>
        <fullName evidence="4">Nucleotidyltransferase</fullName>
    </submittedName>
</protein>
<evidence type="ECO:0000313" key="5">
    <source>
        <dbReference type="Proteomes" id="UP000616608"/>
    </source>
</evidence>
<accession>A0A917D4A1</accession>
<dbReference type="Proteomes" id="UP000616608">
    <property type="component" value="Unassembled WGS sequence"/>
</dbReference>
<dbReference type="InterPro" id="IPR025184">
    <property type="entry name" value="AadA_C"/>
</dbReference>
<evidence type="ECO:0000313" key="4">
    <source>
        <dbReference type="EMBL" id="GGG10786.1"/>
    </source>
</evidence>
<dbReference type="CDD" id="cd05403">
    <property type="entry name" value="NT_KNTase_like"/>
    <property type="match status" value="1"/>
</dbReference>
<dbReference type="Gene3D" id="3.30.460.10">
    <property type="entry name" value="Beta Polymerase, domain 2"/>
    <property type="match status" value="1"/>
</dbReference>
<dbReference type="InterPro" id="IPR002934">
    <property type="entry name" value="Polymerase_NTP_transf_dom"/>
</dbReference>
<dbReference type="RefSeq" id="WP_188613083.1">
    <property type="nucleotide sequence ID" value="NZ_BMJT01000001.1"/>
</dbReference>